<reference evidence="2 3" key="1">
    <citation type="submission" date="2018-05" db="EMBL/GenBank/DDBJ databases">
        <title>Oceanovita maritima gen. nov., sp. nov., a marine bacterium in the family Rhodobacteraceae isolated from surface seawater of Lundu port Xiamen, China.</title>
        <authorList>
            <person name="Hetharua B.H."/>
            <person name="Min D."/>
            <person name="Liao H."/>
            <person name="Tian Y."/>
        </authorList>
    </citation>
    <scope>NUCLEOTIDE SEQUENCE [LARGE SCALE GENOMIC DNA]</scope>
    <source>
        <strain evidence="2 3">FSX-11</strain>
    </source>
</reference>
<gene>
    <name evidence="2" type="ORF">DI396_04050</name>
</gene>
<dbReference type="EMBL" id="QFVT01000003">
    <property type="protein sequence ID" value="PYC48189.1"/>
    <property type="molecule type" value="Genomic_DNA"/>
</dbReference>
<keyword evidence="3" id="KW-1185">Reference proteome</keyword>
<evidence type="ECO:0000313" key="2">
    <source>
        <dbReference type="EMBL" id="PYC48189.1"/>
    </source>
</evidence>
<evidence type="ECO:0000256" key="1">
    <source>
        <dbReference type="SAM" id="MobiDB-lite"/>
    </source>
</evidence>
<proteinExistence type="predicted"/>
<name>A0A2V4MRK9_9RHOB</name>
<protein>
    <submittedName>
        <fullName evidence="2">Uncharacterized protein</fullName>
    </submittedName>
</protein>
<feature type="region of interest" description="Disordered" evidence="1">
    <location>
        <begin position="104"/>
        <end position="139"/>
    </location>
</feature>
<organism evidence="2 3">
    <name type="scientific">Litorivita pollutaquae</name>
    <dbReference type="NCBI Taxonomy" id="2200892"/>
    <lineage>
        <taxon>Bacteria</taxon>
        <taxon>Pseudomonadati</taxon>
        <taxon>Pseudomonadota</taxon>
        <taxon>Alphaproteobacteria</taxon>
        <taxon>Rhodobacterales</taxon>
        <taxon>Paracoccaceae</taxon>
        <taxon>Litorivita</taxon>
    </lineage>
</organism>
<comment type="caution">
    <text evidence="2">The sequence shown here is derived from an EMBL/GenBank/DDBJ whole genome shotgun (WGS) entry which is preliminary data.</text>
</comment>
<accession>A0A2V4MRK9</accession>
<evidence type="ECO:0000313" key="3">
    <source>
        <dbReference type="Proteomes" id="UP000248012"/>
    </source>
</evidence>
<sequence length="139" mass="15663">MPRRYILGMAYPHARQPDNLGDFGQLAPLTRLQRSRRNHWNRSQDEWERMQARRIAQDLAAFSDQRYRGVRVQVFAEVFLTLGALCAAKAGFSRADIQEFVEGEQVKANGPNRLGVGEPDNAEGGSSFPFPKKSGKRDG</sequence>
<dbReference type="AlphaFoldDB" id="A0A2V4MRK9"/>
<dbReference type="Proteomes" id="UP000248012">
    <property type="component" value="Unassembled WGS sequence"/>
</dbReference>